<organism evidence="1 2">
    <name type="scientific">Trichlorobacter thiogenes</name>
    <dbReference type="NCBI Taxonomy" id="115783"/>
    <lineage>
        <taxon>Bacteria</taxon>
        <taxon>Pseudomonadati</taxon>
        <taxon>Thermodesulfobacteriota</taxon>
        <taxon>Desulfuromonadia</taxon>
        <taxon>Geobacterales</taxon>
        <taxon>Geobacteraceae</taxon>
        <taxon>Trichlorobacter</taxon>
    </lineage>
</organism>
<reference evidence="2" key="1">
    <citation type="submission" date="2017-02" db="EMBL/GenBank/DDBJ databases">
        <authorList>
            <person name="Varghese N."/>
            <person name="Submissions S."/>
        </authorList>
    </citation>
    <scope>NUCLEOTIDE SEQUENCE [LARGE SCALE GENOMIC DNA]</scope>
    <source>
        <strain evidence="2">ATCC BAA-34</strain>
    </source>
</reference>
<sequence>MKLNTAITKFKPLSQKVLRRLAEDRIIEFPLTDSNQLLISALCRVWTDEWYVAQMNKTFKPDKRAVMLAFPDFGKIERYILSSYLNLKPRAKLSVREMASRIQQHFEVEYPQFKIHRVRQAAYNLRRHSRIGSRKHTLIQLAMLEGNHDNFWS</sequence>
<evidence type="ECO:0000313" key="2">
    <source>
        <dbReference type="Proteomes" id="UP000190102"/>
    </source>
</evidence>
<dbReference type="OrthoDB" id="5395712at2"/>
<accession>A0A1T4KKP2</accession>
<evidence type="ECO:0000313" key="1">
    <source>
        <dbReference type="EMBL" id="SJZ42933.1"/>
    </source>
</evidence>
<protein>
    <submittedName>
        <fullName evidence="1">Uncharacterized protein</fullName>
    </submittedName>
</protein>
<dbReference type="RefSeq" id="WP_078788879.1">
    <property type="nucleotide sequence ID" value="NZ_FUWR01000001.1"/>
</dbReference>
<dbReference type="STRING" id="115783.SAMN02745119_00597"/>
<proteinExistence type="predicted"/>
<name>A0A1T4KKP2_9BACT</name>
<dbReference type="EMBL" id="FUWR01000001">
    <property type="protein sequence ID" value="SJZ42933.1"/>
    <property type="molecule type" value="Genomic_DNA"/>
</dbReference>
<dbReference type="Proteomes" id="UP000190102">
    <property type="component" value="Unassembled WGS sequence"/>
</dbReference>
<gene>
    <name evidence="1" type="ORF">SAMN02745119_00597</name>
</gene>
<keyword evidence="2" id="KW-1185">Reference proteome</keyword>
<dbReference type="AlphaFoldDB" id="A0A1T4KKP2"/>